<dbReference type="EMBL" id="MFVU01000021">
    <property type="protein sequence ID" value="OGJ01617.1"/>
    <property type="molecule type" value="Genomic_DNA"/>
</dbReference>
<proteinExistence type="predicted"/>
<dbReference type="AlphaFoldDB" id="A0A1F6Y5G3"/>
<evidence type="ECO:0000313" key="1">
    <source>
        <dbReference type="EMBL" id="OGJ01617.1"/>
    </source>
</evidence>
<organism evidence="1 2">
    <name type="scientific">Candidatus Nomurabacteria bacterium RIFCSPLOWO2_12_FULL_44_11</name>
    <dbReference type="NCBI Taxonomy" id="1801796"/>
    <lineage>
        <taxon>Bacteria</taxon>
        <taxon>Candidatus Nomuraibacteriota</taxon>
    </lineage>
</organism>
<dbReference type="Proteomes" id="UP000178645">
    <property type="component" value="Unassembled WGS sequence"/>
</dbReference>
<comment type="caution">
    <text evidence="1">The sequence shown here is derived from an EMBL/GenBank/DDBJ whole genome shotgun (WGS) entry which is preliminary data.</text>
</comment>
<gene>
    <name evidence="1" type="ORF">A3G53_02535</name>
</gene>
<reference evidence="1 2" key="1">
    <citation type="journal article" date="2016" name="Nat. Commun.">
        <title>Thousands of microbial genomes shed light on interconnected biogeochemical processes in an aquifer system.</title>
        <authorList>
            <person name="Anantharaman K."/>
            <person name="Brown C.T."/>
            <person name="Hug L.A."/>
            <person name="Sharon I."/>
            <person name="Castelle C.J."/>
            <person name="Probst A.J."/>
            <person name="Thomas B.C."/>
            <person name="Singh A."/>
            <person name="Wilkins M.J."/>
            <person name="Karaoz U."/>
            <person name="Brodie E.L."/>
            <person name="Williams K.H."/>
            <person name="Hubbard S.S."/>
            <person name="Banfield J.F."/>
        </authorList>
    </citation>
    <scope>NUCLEOTIDE SEQUENCE [LARGE SCALE GENOMIC DNA]</scope>
</reference>
<protein>
    <submittedName>
        <fullName evidence="1">Uncharacterized protein</fullName>
    </submittedName>
</protein>
<evidence type="ECO:0000313" key="2">
    <source>
        <dbReference type="Proteomes" id="UP000178645"/>
    </source>
</evidence>
<name>A0A1F6Y5G3_9BACT</name>
<accession>A0A1F6Y5G3</accession>
<sequence>MEYKSQNRICVNCKKDFTIEPDDFGFYEKISVPPPTFCPECRLQRRLAWRNDLSFYNRTCDLCGKNIISLYHSEKPLTVYCNKCWWSDKWDPKKYGKNIDFSRPFFEQFRELQDKVPLLSLINDDGVGSLNCEYTQNVTFARNCYMTSMSWYSEDCMYSYSVAGPETRDICDSLDLYNYSQIIYDGIFLEHCYNCRSCYYSTGLTDCLFCYDCKGCSNCFMCVNLREKKYCIFNKQYTKEEYNKIIKSYKLDTYSGQEQAKKDFTEFLSKQIRRFANIRNCVNSTGDGLYNCKNTKNAFMALNCEDMHFLWRGNEIKDSYDLAPAGKSSECYEALTADHDFQVLFAIYSLKSQEITYTENCHSSKHLFGCSGIKHGQYSILNKEYTKEEYFKLRDKLIEHMKKTGEYGEFFPSAMSHFGYDETMAQDYFPLTEEEAKKQGYKWWGKLQKTEGKETLRSEQIPDSIVDVSDSILNEVLACIECRRNYKIVQNELNFYKKHSIPIPRKCFYCRNSVRLKLENPFKLWHRTCMCGKENHFHSKVKPCREEFETSYAPDRPEIIYCEKCYQQEVY</sequence>